<dbReference type="InterPro" id="IPR005503">
    <property type="entry name" value="FliL"/>
</dbReference>
<keyword evidence="5 10" id="KW-0145">Chemotaxis</keyword>
<dbReference type="GO" id="GO:0006935">
    <property type="term" value="P:chemotaxis"/>
    <property type="evidence" value="ECO:0007669"/>
    <property type="project" value="UniProtKB-KW"/>
</dbReference>
<evidence type="ECO:0000313" key="11">
    <source>
        <dbReference type="EMBL" id="NEK94900.1"/>
    </source>
</evidence>
<feature type="transmembrane region" description="Helical" evidence="10">
    <location>
        <begin position="25"/>
        <end position="45"/>
    </location>
</feature>
<dbReference type="GO" id="GO:0009425">
    <property type="term" value="C:bacterial-type flagellum basal body"/>
    <property type="evidence" value="ECO:0007669"/>
    <property type="project" value="InterPro"/>
</dbReference>
<dbReference type="GO" id="GO:0005886">
    <property type="term" value="C:plasma membrane"/>
    <property type="evidence" value="ECO:0007669"/>
    <property type="project" value="UniProtKB-SubCell"/>
</dbReference>
<keyword evidence="6 10" id="KW-0812">Transmembrane</keyword>
<name>A0A6P0H7F8_9ACTN</name>
<keyword evidence="12" id="KW-0969">Cilium</keyword>
<evidence type="ECO:0000313" key="12">
    <source>
        <dbReference type="EMBL" id="NEN51788.1"/>
    </source>
</evidence>
<evidence type="ECO:0000256" key="4">
    <source>
        <dbReference type="ARBA" id="ARBA00022475"/>
    </source>
</evidence>
<evidence type="ECO:0000256" key="10">
    <source>
        <dbReference type="RuleBase" id="RU364125"/>
    </source>
</evidence>
<keyword evidence="12" id="KW-0282">Flagellum</keyword>
<evidence type="ECO:0000256" key="6">
    <source>
        <dbReference type="ARBA" id="ARBA00022692"/>
    </source>
</evidence>
<reference evidence="11 13" key="1">
    <citation type="submission" date="2020-01" db="EMBL/GenBank/DDBJ databases">
        <title>the WGS Modestobacter muralis CPCC 204518.</title>
        <authorList>
            <person name="Jiang Z."/>
        </authorList>
    </citation>
    <scope>NUCLEOTIDE SEQUENCE [LARGE SCALE GENOMIC DNA]</scope>
    <source>
        <strain evidence="11 13">DSM 100205</strain>
    </source>
</reference>
<evidence type="ECO:0000313" key="13">
    <source>
        <dbReference type="Proteomes" id="UP000468828"/>
    </source>
</evidence>
<accession>A0A6P0H7F8</accession>
<comment type="subcellular location">
    <subcellularLocation>
        <location evidence="2">Cell membrane</location>
        <topology evidence="2">Single-pass membrane protein</topology>
    </subcellularLocation>
</comment>
<organism evidence="12 14">
    <name type="scientific">Modestobacter muralis</name>
    <dbReference type="NCBI Taxonomy" id="1608614"/>
    <lineage>
        <taxon>Bacteria</taxon>
        <taxon>Bacillati</taxon>
        <taxon>Actinomycetota</taxon>
        <taxon>Actinomycetes</taxon>
        <taxon>Geodermatophilales</taxon>
        <taxon>Geodermatophilaceae</taxon>
        <taxon>Modestobacter</taxon>
    </lineage>
</organism>
<sequence>MNKDKSKKDDKPADEEGAKGGKKKLLIIALVAVLAIGAAAYFFVFSGSGEAEAEPAPEAGTVVLAVDPVAINLAGGSYLKLGFTLQFSLAYDEEAAAGGHGAGGTPDGSKAMDIAISQFSGAALADVQNNREAMKAAFEAAVIEAYHGNVYELWYTEYVTQ</sequence>
<dbReference type="GO" id="GO:0071973">
    <property type="term" value="P:bacterial-type flagellum-dependent cell motility"/>
    <property type="evidence" value="ECO:0007669"/>
    <property type="project" value="InterPro"/>
</dbReference>
<dbReference type="RefSeq" id="WP_163611463.1">
    <property type="nucleotide sequence ID" value="NZ_JAAGWB010000035.1"/>
</dbReference>
<keyword evidence="13" id="KW-1185">Reference proteome</keyword>
<dbReference type="Pfam" id="PF03748">
    <property type="entry name" value="FliL"/>
    <property type="match status" value="1"/>
</dbReference>
<dbReference type="AlphaFoldDB" id="A0A6P0H7F8"/>
<comment type="similarity">
    <text evidence="3 10">Belongs to the FliL family.</text>
</comment>
<evidence type="ECO:0000256" key="1">
    <source>
        <dbReference type="ARBA" id="ARBA00002254"/>
    </source>
</evidence>
<dbReference type="Proteomes" id="UP000471152">
    <property type="component" value="Unassembled WGS sequence"/>
</dbReference>
<dbReference type="Proteomes" id="UP000468828">
    <property type="component" value="Unassembled WGS sequence"/>
</dbReference>
<dbReference type="EMBL" id="JAAGWB010000035">
    <property type="protein sequence ID" value="NEN51788.1"/>
    <property type="molecule type" value="Genomic_DNA"/>
</dbReference>
<proteinExistence type="inferred from homology"/>
<keyword evidence="7 10" id="KW-0283">Flagellar rotation</keyword>
<evidence type="ECO:0000313" key="14">
    <source>
        <dbReference type="Proteomes" id="UP000471152"/>
    </source>
</evidence>
<keyword evidence="12" id="KW-0966">Cell projection</keyword>
<keyword evidence="4 10" id="KW-1003">Cell membrane</keyword>
<evidence type="ECO:0000256" key="5">
    <source>
        <dbReference type="ARBA" id="ARBA00022500"/>
    </source>
</evidence>
<evidence type="ECO:0000256" key="3">
    <source>
        <dbReference type="ARBA" id="ARBA00008281"/>
    </source>
</evidence>
<evidence type="ECO:0000256" key="7">
    <source>
        <dbReference type="ARBA" id="ARBA00022779"/>
    </source>
</evidence>
<reference evidence="12 14" key="2">
    <citation type="submission" date="2020-02" db="EMBL/GenBank/DDBJ databases">
        <title>The WGS of Modestobacter muralis DSM 100205.</title>
        <authorList>
            <person name="Jiang Z."/>
        </authorList>
    </citation>
    <scope>NUCLEOTIDE SEQUENCE [LARGE SCALE GENOMIC DNA]</scope>
    <source>
        <strain evidence="12 14">DSM 100205</strain>
    </source>
</reference>
<comment type="caution">
    <text evidence="12">The sequence shown here is derived from an EMBL/GenBank/DDBJ whole genome shotgun (WGS) entry which is preliminary data.</text>
</comment>
<keyword evidence="8 10" id="KW-1133">Transmembrane helix</keyword>
<evidence type="ECO:0000256" key="2">
    <source>
        <dbReference type="ARBA" id="ARBA00004162"/>
    </source>
</evidence>
<evidence type="ECO:0000256" key="9">
    <source>
        <dbReference type="ARBA" id="ARBA00023136"/>
    </source>
</evidence>
<dbReference type="EMBL" id="JAAGWH010000033">
    <property type="protein sequence ID" value="NEK94900.1"/>
    <property type="molecule type" value="Genomic_DNA"/>
</dbReference>
<gene>
    <name evidence="12" type="ORF">G3R41_12720</name>
    <name evidence="11" type="ORF">GCU67_12065</name>
</gene>
<protein>
    <recommendedName>
        <fullName evidence="10">Flagellar protein FliL</fullName>
    </recommendedName>
</protein>
<evidence type="ECO:0000256" key="8">
    <source>
        <dbReference type="ARBA" id="ARBA00022989"/>
    </source>
</evidence>
<keyword evidence="9 10" id="KW-0472">Membrane</keyword>
<comment type="function">
    <text evidence="1 10">Controls the rotational direction of flagella during chemotaxis.</text>
</comment>